<dbReference type="FunFam" id="3.90.550.10:FF:000011">
    <property type="entry name" value="3-deoxy-manno-octulosonate cytidylyltransferase"/>
    <property type="match status" value="1"/>
</dbReference>
<evidence type="ECO:0000313" key="7">
    <source>
        <dbReference type="Proteomes" id="UP000193804"/>
    </source>
</evidence>
<evidence type="ECO:0000256" key="4">
    <source>
        <dbReference type="ARBA" id="ARBA00022985"/>
    </source>
</evidence>
<evidence type="ECO:0000313" key="6">
    <source>
        <dbReference type="EMBL" id="SMG28488.1"/>
    </source>
</evidence>
<dbReference type="NCBIfam" id="NF009905">
    <property type="entry name" value="PRK13368.1"/>
    <property type="match status" value="1"/>
</dbReference>
<dbReference type="NCBIfam" id="TIGR00466">
    <property type="entry name" value="kdsB"/>
    <property type="match status" value="1"/>
</dbReference>
<dbReference type="NCBIfam" id="NF003952">
    <property type="entry name" value="PRK05450.1-5"/>
    <property type="match status" value="1"/>
</dbReference>
<dbReference type="SUPFAM" id="SSF53448">
    <property type="entry name" value="Nucleotide-diphospho-sugar transferases"/>
    <property type="match status" value="1"/>
</dbReference>
<dbReference type="InterPro" id="IPR003329">
    <property type="entry name" value="Cytidylyl_trans"/>
</dbReference>
<dbReference type="GO" id="GO:0005829">
    <property type="term" value="C:cytosol"/>
    <property type="evidence" value="ECO:0007669"/>
    <property type="project" value="TreeGrafter"/>
</dbReference>
<reference evidence="7" key="1">
    <citation type="submission" date="2017-04" db="EMBL/GenBank/DDBJ databases">
        <authorList>
            <person name="Varghese N."/>
            <person name="Submissions S."/>
        </authorList>
    </citation>
    <scope>NUCLEOTIDE SEQUENCE [LARGE SCALE GENOMIC DNA]</scope>
    <source>
        <strain evidence="7">DSM 4125</strain>
    </source>
</reference>
<dbReference type="PANTHER" id="PTHR42866">
    <property type="entry name" value="3-DEOXY-MANNO-OCTULOSONATE CYTIDYLYLTRANSFERASE"/>
    <property type="match status" value="1"/>
</dbReference>
<dbReference type="GO" id="GO:0009103">
    <property type="term" value="P:lipopolysaccharide biosynthetic process"/>
    <property type="evidence" value="ECO:0007669"/>
    <property type="project" value="UniProtKB-UniRule"/>
</dbReference>
<dbReference type="STRING" id="1028.SAMN05661096_01710"/>
<dbReference type="Gene3D" id="3.90.550.10">
    <property type="entry name" value="Spore Coat Polysaccharide Biosynthesis Protein SpsA, Chain A"/>
    <property type="match status" value="1"/>
</dbReference>
<comment type="subcellular location">
    <subcellularLocation>
        <location evidence="5">Cytoplasm</location>
    </subcellularLocation>
    <subcellularLocation>
        <location evidence="1">Membrane</location>
    </subcellularLocation>
</comment>
<comment type="catalytic activity">
    <reaction evidence="5">
        <text>3-deoxy-alpha-D-manno-oct-2-ulosonate + CTP = CMP-3-deoxy-beta-D-manno-octulosonate + diphosphate</text>
        <dbReference type="Rhea" id="RHEA:23448"/>
        <dbReference type="ChEBI" id="CHEBI:33019"/>
        <dbReference type="ChEBI" id="CHEBI:37563"/>
        <dbReference type="ChEBI" id="CHEBI:85986"/>
        <dbReference type="ChEBI" id="CHEBI:85987"/>
        <dbReference type="EC" id="2.7.7.38"/>
    </reaction>
</comment>
<dbReference type="OrthoDB" id="9815559at2"/>
<dbReference type="PANTHER" id="PTHR42866:SF2">
    <property type="entry name" value="3-DEOXY-MANNO-OCTULOSONATE CYTIDYLYLTRANSFERASE, MITOCHONDRIAL"/>
    <property type="match status" value="1"/>
</dbReference>
<dbReference type="RefSeq" id="WP_085516637.1">
    <property type="nucleotide sequence ID" value="NZ_FXAW01000003.1"/>
</dbReference>
<organism evidence="6 7">
    <name type="scientific">Marivirga sericea</name>
    <dbReference type="NCBI Taxonomy" id="1028"/>
    <lineage>
        <taxon>Bacteria</taxon>
        <taxon>Pseudomonadati</taxon>
        <taxon>Bacteroidota</taxon>
        <taxon>Cytophagia</taxon>
        <taxon>Cytophagales</taxon>
        <taxon>Marivirgaceae</taxon>
        <taxon>Marivirga</taxon>
    </lineage>
</organism>
<dbReference type="CDD" id="cd02517">
    <property type="entry name" value="CMP-KDO-Synthetase"/>
    <property type="match status" value="1"/>
</dbReference>
<dbReference type="InterPro" id="IPR004528">
    <property type="entry name" value="KdsB"/>
</dbReference>
<keyword evidence="5" id="KW-0963">Cytoplasm</keyword>
<dbReference type="AlphaFoldDB" id="A0A1X7JKM7"/>
<sequence length="246" mass="27757">MDIIGIIPARYASTRFPGKPLVDIAGKTMIQRVVEQCKKSSALKKVIVATDDDRIFDHVKGLGHEVYMTSSEHKNGTERCHEALKLDGGNYDFVINIQGDEPFIDPEQIALLSSVLNRKTEIATLIKNIDDLEDLQNPNVIKALKADSGLALYFSRSPIPHMRNIPTEDWMKSHQHYKHIGIYAYRVDILAKLVTLSPTPLELAESLEQLRWIENGYRIRTAITPIETIGIDAPDDLEKALKEMQL</sequence>
<dbReference type="NCBIfam" id="NF003950">
    <property type="entry name" value="PRK05450.1-3"/>
    <property type="match status" value="1"/>
</dbReference>
<dbReference type="GO" id="GO:0008690">
    <property type="term" value="F:3-deoxy-manno-octulosonate cytidylyltransferase activity"/>
    <property type="evidence" value="ECO:0007669"/>
    <property type="project" value="UniProtKB-UniRule"/>
</dbReference>
<dbReference type="EC" id="2.7.7.38" evidence="5"/>
<dbReference type="GO" id="GO:0033468">
    <property type="term" value="P:CMP-keto-3-deoxy-D-manno-octulosonic acid biosynthetic process"/>
    <property type="evidence" value="ECO:0007669"/>
    <property type="project" value="UniProtKB-UniRule"/>
</dbReference>
<comment type="pathway">
    <text evidence="5">Nucleotide-sugar biosynthesis; CMP-3-deoxy-D-manno-octulosonate biosynthesis; CMP-3-deoxy-D-manno-octulosonate from 3-deoxy-D-manno-octulosonate and CTP: step 1/1.</text>
</comment>
<evidence type="ECO:0000256" key="1">
    <source>
        <dbReference type="ARBA" id="ARBA00004370"/>
    </source>
</evidence>
<evidence type="ECO:0000256" key="5">
    <source>
        <dbReference type="HAMAP-Rule" id="MF_00057"/>
    </source>
</evidence>
<dbReference type="EMBL" id="FXAW01000003">
    <property type="protein sequence ID" value="SMG28488.1"/>
    <property type="molecule type" value="Genomic_DNA"/>
</dbReference>
<dbReference type="UniPathway" id="UPA00358">
    <property type="reaction ID" value="UER00476"/>
</dbReference>
<comment type="similarity">
    <text evidence="5">Belongs to the KdsB family.</text>
</comment>
<proteinExistence type="inferred from homology"/>
<dbReference type="InterPro" id="IPR029044">
    <property type="entry name" value="Nucleotide-diphossugar_trans"/>
</dbReference>
<comment type="function">
    <text evidence="5">Activates KDO (a required 8-carbon sugar) for incorporation into bacterial lipopolysaccharide in Gram-negative bacteria.</text>
</comment>
<dbReference type="Proteomes" id="UP000193804">
    <property type="component" value="Unassembled WGS sequence"/>
</dbReference>
<keyword evidence="7" id="KW-1185">Reference proteome</keyword>
<dbReference type="HAMAP" id="MF_00057">
    <property type="entry name" value="KdsB"/>
    <property type="match status" value="1"/>
</dbReference>
<keyword evidence="2 5" id="KW-0808">Transferase</keyword>
<protein>
    <recommendedName>
        <fullName evidence="5">3-deoxy-manno-octulosonate cytidylyltransferase</fullName>
        <ecNumber evidence="5">2.7.7.38</ecNumber>
    </recommendedName>
    <alternativeName>
        <fullName evidence="5">CMP-2-keto-3-deoxyoctulosonic acid synthase</fullName>
        <shortName evidence="5">CKS</shortName>
        <shortName evidence="5">CMP-KDO synthase</shortName>
    </alternativeName>
</protein>
<dbReference type="Pfam" id="PF02348">
    <property type="entry name" value="CTP_transf_3"/>
    <property type="match status" value="1"/>
</dbReference>
<keyword evidence="3 5" id="KW-0548">Nucleotidyltransferase</keyword>
<accession>A0A1X7JKM7</accession>
<keyword evidence="4 5" id="KW-0448">Lipopolysaccharide biosynthesis</keyword>
<dbReference type="GO" id="GO:0016020">
    <property type="term" value="C:membrane"/>
    <property type="evidence" value="ECO:0007669"/>
    <property type="project" value="UniProtKB-SubCell"/>
</dbReference>
<evidence type="ECO:0000256" key="3">
    <source>
        <dbReference type="ARBA" id="ARBA00022695"/>
    </source>
</evidence>
<name>A0A1X7JKM7_9BACT</name>
<evidence type="ECO:0000256" key="2">
    <source>
        <dbReference type="ARBA" id="ARBA00022679"/>
    </source>
</evidence>
<gene>
    <name evidence="5" type="primary">kdsB</name>
    <name evidence="6" type="ORF">SAMN05661096_01710</name>
</gene>